<feature type="domain" description="Guanylate cyclase" evidence="3">
    <location>
        <begin position="260"/>
        <end position="369"/>
    </location>
</feature>
<dbReference type="GO" id="GO:0004016">
    <property type="term" value="F:adenylate cyclase activity"/>
    <property type="evidence" value="ECO:0007669"/>
    <property type="project" value="UniProtKB-ARBA"/>
</dbReference>
<dbReference type="EMBL" id="BAHD01000111">
    <property type="protein sequence ID" value="GAB98201.1"/>
    <property type="molecule type" value="Genomic_DNA"/>
</dbReference>
<dbReference type="PROSITE" id="PS50125">
    <property type="entry name" value="GUANYLATE_CYCLASE_2"/>
    <property type="match status" value="1"/>
</dbReference>
<proteinExistence type="inferred from homology"/>
<dbReference type="SUPFAM" id="SSF55073">
    <property type="entry name" value="Nucleotide cyclase"/>
    <property type="match status" value="1"/>
</dbReference>
<feature type="region of interest" description="Disordered" evidence="2">
    <location>
        <begin position="1"/>
        <end position="25"/>
    </location>
</feature>
<feature type="region of interest" description="Disordered" evidence="2">
    <location>
        <begin position="156"/>
        <end position="187"/>
    </location>
</feature>
<name>K6WWI6_9MICO</name>
<dbReference type="eggNOG" id="COG2114">
    <property type="taxonomic scope" value="Bacteria"/>
</dbReference>
<dbReference type="Pfam" id="PF00211">
    <property type="entry name" value="Guanylate_cyc"/>
    <property type="match status" value="1"/>
</dbReference>
<evidence type="ECO:0000259" key="3">
    <source>
        <dbReference type="PROSITE" id="PS50125"/>
    </source>
</evidence>
<dbReference type="InterPro" id="IPR050697">
    <property type="entry name" value="Adenylyl/Guanylyl_Cyclase_3/4"/>
</dbReference>
<dbReference type="InterPro" id="IPR001054">
    <property type="entry name" value="A/G_cyclase"/>
</dbReference>
<dbReference type="AlphaFoldDB" id="K6WWI6"/>
<reference evidence="4 5" key="1">
    <citation type="submission" date="2012-08" db="EMBL/GenBank/DDBJ databases">
        <title>Whole genome shotgun sequence of Kineosphaera limosa NBRC 100340.</title>
        <authorList>
            <person name="Yoshida I."/>
            <person name="Isaki S."/>
            <person name="Hosoyama A."/>
            <person name="Tsuchikane K."/>
            <person name="Katsumata H."/>
            <person name="Ando Y."/>
            <person name="Ohji S."/>
            <person name="Hamada M."/>
            <person name="Tamura T."/>
            <person name="Yamazoe A."/>
            <person name="Yamazaki S."/>
            <person name="Fujita N."/>
        </authorList>
    </citation>
    <scope>NUCLEOTIDE SEQUENCE [LARGE SCALE GENOMIC DNA]</scope>
    <source>
        <strain evidence="4 5">NBRC 100340</strain>
    </source>
</reference>
<evidence type="ECO:0000313" key="5">
    <source>
        <dbReference type="Proteomes" id="UP000008366"/>
    </source>
</evidence>
<dbReference type="CDD" id="cd07302">
    <property type="entry name" value="CHD"/>
    <property type="match status" value="1"/>
</dbReference>
<evidence type="ECO:0000313" key="4">
    <source>
        <dbReference type="EMBL" id="GAB98201.1"/>
    </source>
</evidence>
<dbReference type="PANTHER" id="PTHR43081">
    <property type="entry name" value="ADENYLATE CYCLASE, TERMINAL-DIFFERENTIATION SPECIFIC-RELATED"/>
    <property type="match status" value="1"/>
</dbReference>
<dbReference type="STRING" id="1184609.KILIM_111_00070"/>
<comment type="caution">
    <text evidence="4">The sequence shown here is derived from an EMBL/GenBank/DDBJ whole genome shotgun (WGS) entry which is preliminary data.</text>
</comment>
<dbReference type="GO" id="GO:0035556">
    <property type="term" value="P:intracellular signal transduction"/>
    <property type="evidence" value="ECO:0007669"/>
    <property type="project" value="InterPro"/>
</dbReference>
<evidence type="ECO:0000256" key="1">
    <source>
        <dbReference type="ARBA" id="ARBA00005381"/>
    </source>
</evidence>
<sequence length="424" mass="44920">MPDELFDEPTGVASPMAEVRVSHESDEALCQPEDAAPVVDAAADTPADAVEAADAVARLLGPACLDRTDIAANTGIPPERTLRFWQALGFAAAPTDTDARYTPADEAAIKQVIAYLATGDIDEEMALAMTRAIARSVGRLASWQASLVMEEAVRSQVMADEEPDADNPTDQAAGDATSEPGGALPGNLSATLAREREADEALWNRKVSPELSRAAGERLLGMVDDIEPMIIYAWKRHLAATIGRLMTNDAESEADGAQRSVGFADMVGFTTLVRRLSERQLARLVGQFEVLASEIVASHGGQIVKMLGDEVVYVADTPGCAAAIALDLLEAVAQDAAMPDLRIGMAHGPVLAHLGDVFGTTVNRASRLTNLAQPHTVVVDDSMASHLQGAPGVEMSRLPPRALRGLGMTVVWHLWRAPQVQPGS</sequence>
<accession>K6WWI6</accession>
<dbReference type="PANTHER" id="PTHR43081:SF1">
    <property type="entry name" value="ADENYLATE CYCLASE, TERMINAL-DIFFERENTIATION SPECIFIC"/>
    <property type="match status" value="1"/>
</dbReference>
<dbReference type="GO" id="GO:0009190">
    <property type="term" value="P:cyclic nucleotide biosynthetic process"/>
    <property type="evidence" value="ECO:0007669"/>
    <property type="project" value="InterPro"/>
</dbReference>
<gene>
    <name evidence="4" type="primary">cya</name>
    <name evidence="4" type="ORF">KILIM_111_00070</name>
</gene>
<dbReference type="Proteomes" id="UP000008366">
    <property type="component" value="Unassembled WGS sequence"/>
</dbReference>
<keyword evidence="5" id="KW-1185">Reference proteome</keyword>
<comment type="similarity">
    <text evidence="1">Belongs to the adenylyl cyclase class-3 family.</text>
</comment>
<dbReference type="InterPro" id="IPR029787">
    <property type="entry name" value="Nucleotide_cyclase"/>
</dbReference>
<protein>
    <submittedName>
        <fullName evidence="4">Adenylate cyclase</fullName>
    </submittedName>
</protein>
<dbReference type="SMART" id="SM00044">
    <property type="entry name" value="CYCc"/>
    <property type="match status" value="1"/>
</dbReference>
<evidence type="ECO:0000256" key="2">
    <source>
        <dbReference type="SAM" id="MobiDB-lite"/>
    </source>
</evidence>
<organism evidence="4 5">
    <name type="scientific">Kineosphaera limosa NBRC 100340</name>
    <dbReference type="NCBI Taxonomy" id="1184609"/>
    <lineage>
        <taxon>Bacteria</taxon>
        <taxon>Bacillati</taxon>
        <taxon>Actinomycetota</taxon>
        <taxon>Actinomycetes</taxon>
        <taxon>Micrococcales</taxon>
        <taxon>Dermatophilaceae</taxon>
        <taxon>Kineosphaera</taxon>
    </lineage>
</organism>
<dbReference type="Gene3D" id="3.30.70.1230">
    <property type="entry name" value="Nucleotide cyclase"/>
    <property type="match status" value="1"/>
</dbReference>